<name>A0A285RL16_9PROT</name>
<dbReference type="SUPFAM" id="SSF53850">
    <property type="entry name" value="Periplasmic binding protein-like II"/>
    <property type="match status" value="1"/>
</dbReference>
<proteinExistence type="predicted"/>
<evidence type="ECO:0000313" key="3">
    <source>
        <dbReference type="Proteomes" id="UP000219068"/>
    </source>
</evidence>
<evidence type="ECO:0000313" key="2">
    <source>
        <dbReference type="EMBL" id="SOB93027.1"/>
    </source>
</evidence>
<gene>
    <name evidence="2" type="ORF">SAMN05428964_101686</name>
</gene>
<dbReference type="Gene3D" id="3.40.190.10">
    <property type="entry name" value="Periplasmic binding protein-like II"/>
    <property type="match status" value="2"/>
</dbReference>
<evidence type="ECO:0000259" key="1">
    <source>
        <dbReference type="SMART" id="SM00062"/>
    </source>
</evidence>
<dbReference type="Proteomes" id="UP000219068">
    <property type="component" value="Unassembled WGS sequence"/>
</dbReference>
<dbReference type="AlphaFoldDB" id="A0A285RL16"/>
<dbReference type="PANTHER" id="PTHR38834:SF3">
    <property type="entry name" value="SOLUTE-BINDING PROTEIN FAMILY 3_N-TERMINAL DOMAIN-CONTAINING PROTEIN"/>
    <property type="match status" value="1"/>
</dbReference>
<feature type="domain" description="Solute-binding protein family 3/N-terminal" evidence="1">
    <location>
        <begin position="50"/>
        <end position="271"/>
    </location>
</feature>
<dbReference type="SMART" id="SM00062">
    <property type="entry name" value="PBPb"/>
    <property type="match status" value="1"/>
</dbReference>
<reference evidence="2 3" key="1">
    <citation type="submission" date="2017-08" db="EMBL/GenBank/DDBJ databases">
        <authorList>
            <person name="de Groot N.N."/>
        </authorList>
    </citation>
    <scope>NUCLEOTIDE SEQUENCE [LARGE SCALE GENOMIC DNA]</scope>
    <source>
        <strain evidence="2 3">USBA 78</strain>
    </source>
</reference>
<dbReference type="EMBL" id="OBMM01000001">
    <property type="protein sequence ID" value="SOB93027.1"/>
    <property type="molecule type" value="Genomic_DNA"/>
</dbReference>
<accession>A0A285RL16</accession>
<dbReference type="PANTHER" id="PTHR38834">
    <property type="entry name" value="PERIPLASMIC SUBSTRATE BINDING PROTEIN FAMILY 3"/>
    <property type="match status" value="1"/>
</dbReference>
<protein>
    <submittedName>
        <fullName evidence="2">Amino acid ABC transporter substrate-binding protein, PAAT family</fullName>
    </submittedName>
</protein>
<dbReference type="InterPro" id="IPR001638">
    <property type="entry name" value="Solute-binding_3/MltF_N"/>
</dbReference>
<dbReference type="Pfam" id="PF00497">
    <property type="entry name" value="SBP_bac_3"/>
    <property type="match status" value="1"/>
</dbReference>
<organism evidence="2 3">
    <name type="scientific">Thalassospira xiamenensis</name>
    <dbReference type="NCBI Taxonomy" id="220697"/>
    <lineage>
        <taxon>Bacteria</taxon>
        <taxon>Pseudomonadati</taxon>
        <taxon>Pseudomonadota</taxon>
        <taxon>Alphaproteobacteria</taxon>
        <taxon>Rhodospirillales</taxon>
        <taxon>Thalassospiraceae</taxon>
        <taxon>Thalassospira</taxon>
    </lineage>
</organism>
<sequence>MHRVSFYGLVFGKLRLAALILVPFWAVLPETACADHDDLKAPGAIADALSITLLTEEYPPFNYTENGQILGAGGEVVRAMAAHLGYHKPIQSLPWKRVILRLESDPDVAAFSMTRTSQREDLYQWVGPIVEIEAGIYEFADHPDPARSLDDIRNVPAIGVQAGGADEIALRQYGMVNLEPLHNPEVGLQMLAAGRIDLLVSSDIELHRQLADTGIASSLIRRVYSFGSSGLYLAFSRDTDQRVVTIWQSALDAVVASGQFARIMAQYGAVSDRTTPFSGSLAPGQ</sequence>